<dbReference type="EMBL" id="JARKHS020008643">
    <property type="protein sequence ID" value="KAK8780587.1"/>
    <property type="molecule type" value="Genomic_DNA"/>
</dbReference>
<proteinExistence type="predicted"/>
<evidence type="ECO:0000256" key="1">
    <source>
        <dbReference type="SAM" id="Coils"/>
    </source>
</evidence>
<comment type="caution">
    <text evidence="3">The sequence shown here is derived from an EMBL/GenBank/DDBJ whole genome shotgun (WGS) entry which is preliminary data.</text>
</comment>
<accession>A0AAQ4F0G6</accession>
<dbReference type="Proteomes" id="UP001321473">
    <property type="component" value="Unassembled WGS sequence"/>
</dbReference>
<organism evidence="3 4">
    <name type="scientific">Amblyomma americanum</name>
    <name type="common">Lone star tick</name>
    <dbReference type="NCBI Taxonomy" id="6943"/>
    <lineage>
        <taxon>Eukaryota</taxon>
        <taxon>Metazoa</taxon>
        <taxon>Ecdysozoa</taxon>
        <taxon>Arthropoda</taxon>
        <taxon>Chelicerata</taxon>
        <taxon>Arachnida</taxon>
        <taxon>Acari</taxon>
        <taxon>Parasitiformes</taxon>
        <taxon>Ixodida</taxon>
        <taxon>Ixodoidea</taxon>
        <taxon>Ixodidae</taxon>
        <taxon>Amblyomminae</taxon>
        <taxon>Amblyomma</taxon>
    </lineage>
</organism>
<evidence type="ECO:0000259" key="2">
    <source>
        <dbReference type="Pfam" id="PF25298"/>
    </source>
</evidence>
<dbReference type="AlphaFoldDB" id="A0AAQ4F0G6"/>
<keyword evidence="1" id="KW-0175">Coiled coil</keyword>
<evidence type="ECO:0000313" key="4">
    <source>
        <dbReference type="Proteomes" id="UP001321473"/>
    </source>
</evidence>
<reference evidence="3 4" key="1">
    <citation type="journal article" date="2023" name="Arcadia Sci">
        <title>De novo assembly of a long-read Amblyomma americanum tick genome.</title>
        <authorList>
            <person name="Chou S."/>
            <person name="Poskanzer K.E."/>
            <person name="Rollins M."/>
            <person name="Thuy-Boun P.S."/>
        </authorList>
    </citation>
    <scope>NUCLEOTIDE SEQUENCE [LARGE SCALE GENOMIC DNA]</scope>
    <source>
        <strain evidence="3">F_SG_1</strain>
        <tissue evidence="3">Salivary glands</tissue>
    </source>
</reference>
<dbReference type="Pfam" id="PF25298">
    <property type="entry name" value="Baculo_FP_2nd"/>
    <property type="match status" value="1"/>
</dbReference>
<gene>
    <name evidence="3" type="ORF">V5799_018070</name>
</gene>
<keyword evidence="4" id="KW-1185">Reference proteome</keyword>
<feature type="domain" description="FP protein C-terminal" evidence="2">
    <location>
        <begin position="155"/>
        <end position="206"/>
    </location>
</feature>
<feature type="coiled-coil region" evidence="1">
    <location>
        <begin position="45"/>
        <end position="72"/>
    </location>
</feature>
<sequence>MSSKLESLESSVSLLSDKFDEFQTRLLAQEKSTKDVTKRVERLEKAEWACEIAQLNKDVDSLEWRSRRLNIEIHGLPETENEDLLKKVNEIGTKLELDEVCSSDITALQRLPAKPGKTRGVIVRIAKQEVRDAWLAKRQVLRDDNTGKYMCENMTRYTRTLLTVAKEWAKESGYAFVWHVNGKVLVRKQAGARAVVIRDKDDLANLR</sequence>
<evidence type="ECO:0000313" key="3">
    <source>
        <dbReference type="EMBL" id="KAK8780587.1"/>
    </source>
</evidence>
<dbReference type="InterPro" id="IPR057251">
    <property type="entry name" value="FP_C"/>
</dbReference>
<name>A0AAQ4F0G6_AMBAM</name>
<protein>
    <recommendedName>
        <fullName evidence="2">FP protein C-terminal domain-containing protein</fullName>
    </recommendedName>
</protein>